<feature type="transmembrane region" description="Helical" evidence="8">
    <location>
        <begin position="21"/>
        <end position="46"/>
    </location>
</feature>
<dbReference type="Pfam" id="PF00199">
    <property type="entry name" value="Catalase"/>
    <property type="match status" value="1"/>
</dbReference>
<evidence type="ECO:0000256" key="3">
    <source>
        <dbReference type="ARBA" id="ARBA00022617"/>
    </source>
</evidence>
<dbReference type="PRINTS" id="PR00067">
    <property type="entry name" value="CATALASE"/>
</dbReference>
<evidence type="ECO:0000256" key="7">
    <source>
        <dbReference type="PIRNR" id="PIRNR000296"/>
    </source>
</evidence>
<keyword evidence="5 7" id="KW-0560">Oxidoreductase</keyword>
<evidence type="ECO:0000313" key="11">
    <source>
        <dbReference type="Proteomes" id="UP001196870"/>
    </source>
</evidence>
<dbReference type="PROSITE" id="PS51402">
    <property type="entry name" value="CATALASE_3"/>
    <property type="match status" value="1"/>
</dbReference>
<name>A0ABS5F2D7_9PROT</name>
<accession>A0ABS5F2D7</accession>
<dbReference type="SUPFAM" id="SSF56634">
    <property type="entry name" value="Heme-dependent catalase-like"/>
    <property type="match status" value="1"/>
</dbReference>
<dbReference type="Gene3D" id="2.40.180.10">
    <property type="entry name" value="Catalase core domain"/>
    <property type="match status" value="1"/>
</dbReference>
<evidence type="ECO:0000256" key="1">
    <source>
        <dbReference type="ARBA" id="ARBA00005329"/>
    </source>
</evidence>
<keyword evidence="2 7" id="KW-0575">Peroxidase</keyword>
<protein>
    <recommendedName>
        <fullName evidence="7">Catalase-related peroxidase</fullName>
        <ecNumber evidence="7">1.11.1.-</ecNumber>
    </recommendedName>
</protein>
<evidence type="ECO:0000313" key="10">
    <source>
        <dbReference type="EMBL" id="MBR0666703.1"/>
    </source>
</evidence>
<dbReference type="EMBL" id="JAAGBB010000025">
    <property type="protein sequence ID" value="MBR0666703.1"/>
    <property type="molecule type" value="Genomic_DNA"/>
</dbReference>
<dbReference type="SMART" id="SM01060">
    <property type="entry name" value="Catalase"/>
    <property type="match status" value="1"/>
</dbReference>
<keyword evidence="4 7" id="KW-0479">Metal-binding</keyword>
<comment type="cofactor">
    <cofactor evidence="7">
        <name>heme</name>
        <dbReference type="ChEBI" id="CHEBI:30413"/>
    </cofactor>
</comment>
<comment type="similarity">
    <text evidence="1 7">Belongs to the catalase family.</text>
</comment>
<dbReference type="InterPro" id="IPR020835">
    <property type="entry name" value="Catalase_sf"/>
</dbReference>
<evidence type="ECO:0000256" key="6">
    <source>
        <dbReference type="ARBA" id="ARBA00023004"/>
    </source>
</evidence>
<sequence length="367" mass="39187">MPDPYQPPGTPRRPLRQTLGLLARFGVISVVLAGTAGGFAYAGGWLSPDRLTPARIVDALSQRGGDPTGYRRNHAKGICFTGAFEANGQGAHLSTARVFVAGPYPVIGRFATATGDPRSPDAVNRVRSLAIRIATPDGQEWRSGMNSSPVFAVATPQAFYEQAVATRIDPATGRPDPAALQRFAAAHPETAAFAQWARSAPWTASFADQTYNSLNAFRFVDLQGVRHAVRWSLLPTVPATPSTPEELARLGPDFLAQDLERRLAEGPLSWRLVVTLAAAGDPVDDPTRAWPADRQQIEVGTLVVQQAESEDGGPCRDLNFDPLVLPTGIEPSADPILLARSAAYANSFDRRAAEVGATPMPHAGDQP</sequence>
<dbReference type="RefSeq" id="WP_211854439.1">
    <property type="nucleotide sequence ID" value="NZ_JAAGBB010000025.1"/>
</dbReference>
<dbReference type="Gene3D" id="1.20.1280.120">
    <property type="match status" value="1"/>
</dbReference>
<evidence type="ECO:0000259" key="9">
    <source>
        <dbReference type="SMART" id="SM01060"/>
    </source>
</evidence>
<organism evidence="10 11">
    <name type="scientific">Plastoroseomonas hellenica</name>
    <dbReference type="NCBI Taxonomy" id="2687306"/>
    <lineage>
        <taxon>Bacteria</taxon>
        <taxon>Pseudomonadati</taxon>
        <taxon>Pseudomonadota</taxon>
        <taxon>Alphaproteobacteria</taxon>
        <taxon>Acetobacterales</taxon>
        <taxon>Acetobacteraceae</taxon>
        <taxon>Plastoroseomonas</taxon>
    </lineage>
</organism>
<keyword evidence="6 7" id="KW-0408">Iron</keyword>
<dbReference type="CDD" id="cd08153">
    <property type="entry name" value="srpA_like"/>
    <property type="match status" value="1"/>
</dbReference>
<keyword evidence="3 7" id="KW-0349">Heme</keyword>
<keyword evidence="8" id="KW-0472">Membrane</keyword>
<comment type="caution">
    <text evidence="10">The sequence shown here is derived from an EMBL/GenBank/DDBJ whole genome shotgun (WGS) entry which is preliminary data.</text>
</comment>
<dbReference type="InterPro" id="IPR018028">
    <property type="entry name" value="Catalase"/>
</dbReference>
<dbReference type="PIRSF" id="PIRSF000296">
    <property type="entry name" value="SrpA"/>
    <property type="match status" value="1"/>
</dbReference>
<evidence type="ECO:0000256" key="4">
    <source>
        <dbReference type="ARBA" id="ARBA00022723"/>
    </source>
</evidence>
<keyword evidence="8" id="KW-0812">Transmembrane</keyword>
<keyword evidence="8" id="KW-1133">Transmembrane helix</keyword>
<comment type="function">
    <text evidence="7">Has an organic peroxide-dependent peroxidase activity.</text>
</comment>
<dbReference type="EC" id="1.11.1.-" evidence="7"/>
<dbReference type="InterPro" id="IPR024168">
    <property type="entry name" value="Catalase_SrpA-type_pred"/>
</dbReference>
<dbReference type="InterPro" id="IPR011614">
    <property type="entry name" value="Catalase_core"/>
</dbReference>
<evidence type="ECO:0000256" key="2">
    <source>
        <dbReference type="ARBA" id="ARBA00022559"/>
    </source>
</evidence>
<reference evidence="11" key="1">
    <citation type="journal article" date="2021" name="Syst. Appl. Microbiol.">
        <title>Roseomonas hellenica sp. nov., isolated from roots of wild-growing Alkanna tinctoria.</title>
        <authorList>
            <person name="Rat A."/>
            <person name="Naranjo H.D."/>
            <person name="Lebbe L."/>
            <person name="Cnockaert M."/>
            <person name="Krigas N."/>
            <person name="Grigoriadou K."/>
            <person name="Maloupa E."/>
            <person name="Willems A."/>
        </authorList>
    </citation>
    <scope>NUCLEOTIDE SEQUENCE [LARGE SCALE GENOMIC DNA]</scope>
    <source>
        <strain evidence="11">LMG 31523</strain>
    </source>
</reference>
<evidence type="ECO:0000256" key="5">
    <source>
        <dbReference type="ARBA" id="ARBA00023002"/>
    </source>
</evidence>
<evidence type="ECO:0000256" key="8">
    <source>
        <dbReference type="SAM" id="Phobius"/>
    </source>
</evidence>
<keyword evidence="11" id="KW-1185">Reference proteome</keyword>
<dbReference type="PANTHER" id="PTHR11465">
    <property type="entry name" value="CATALASE"/>
    <property type="match status" value="1"/>
</dbReference>
<dbReference type="GO" id="GO:0004601">
    <property type="term" value="F:peroxidase activity"/>
    <property type="evidence" value="ECO:0007669"/>
    <property type="project" value="UniProtKB-KW"/>
</dbReference>
<dbReference type="PANTHER" id="PTHR11465:SF9">
    <property type="entry name" value="CATALASE"/>
    <property type="match status" value="1"/>
</dbReference>
<feature type="domain" description="Catalase core" evidence="9">
    <location>
        <begin position="49"/>
        <end position="366"/>
    </location>
</feature>
<dbReference type="Proteomes" id="UP001196870">
    <property type="component" value="Unassembled WGS sequence"/>
</dbReference>
<proteinExistence type="inferred from homology"/>
<gene>
    <name evidence="10" type="ORF">GXW71_20255</name>
</gene>